<proteinExistence type="predicted"/>
<keyword evidence="2" id="KW-1133">Transmembrane helix</keyword>
<evidence type="ECO:0000313" key="4">
    <source>
        <dbReference type="Proteomes" id="UP000054270"/>
    </source>
</evidence>
<evidence type="ECO:0000256" key="1">
    <source>
        <dbReference type="SAM" id="Coils"/>
    </source>
</evidence>
<feature type="transmembrane region" description="Helical" evidence="2">
    <location>
        <begin position="152"/>
        <end position="173"/>
    </location>
</feature>
<evidence type="ECO:0000256" key="2">
    <source>
        <dbReference type="SAM" id="Phobius"/>
    </source>
</evidence>
<reference evidence="4" key="1">
    <citation type="submission" date="2014-04" db="EMBL/GenBank/DDBJ databases">
        <title>Evolutionary Origins and Diversification of the Mycorrhizal Mutualists.</title>
        <authorList>
            <consortium name="DOE Joint Genome Institute"/>
            <consortium name="Mycorrhizal Genomics Consortium"/>
            <person name="Kohler A."/>
            <person name="Kuo A."/>
            <person name="Nagy L.G."/>
            <person name="Floudas D."/>
            <person name="Copeland A."/>
            <person name="Barry K.W."/>
            <person name="Cichocki N."/>
            <person name="Veneault-Fourrey C."/>
            <person name="LaButti K."/>
            <person name="Lindquist E.A."/>
            <person name="Lipzen A."/>
            <person name="Lundell T."/>
            <person name="Morin E."/>
            <person name="Murat C."/>
            <person name="Riley R."/>
            <person name="Ohm R."/>
            <person name="Sun H."/>
            <person name="Tunlid A."/>
            <person name="Henrissat B."/>
            <person name="Grigoriev I.V."/>
            <person name="Hibbett D.S."/>
            <person name="Martin F."/>
        </authorList>
    </citation>
    <scope>NUCLEOTIDE SEQUENCE [LARGE SCALE GENOMIC DNA]</scope>
    <source>
        <strain evidence="4">FD-334 SS-4</strain>
    </source>
</reference>
<feature type="coiled-coil region" evidence="1">
    <location>
        <begin position="301"/>
        <end position="328"/>
    </location>
</feature>
<feature type="transmembrane region" description="Helical" evidence="2">
    <location>
        <begin position="224"/>
        <end position="246"/>
    </location>
</feature>
<gene>
    <name evidence="3" type="ORF">HYPSUDRAFT_36420</name>
</gene>
<feature type="transmembrane region" description="Helical" evidence="2">
    <location>
        <begin position="49"/>
        <end position="67"/>
    </location>
</feature>
<keyword evidence="4" id="KW-1185">Reference proteome</keyword>
<keyword evidence="2" id="KW-0472">Membrane</keyword>
<dbReference type="OrthoDB" id="2562239at2759"/>
<evidence type="ECO:0000313" key="3">
    <source>
        <dbReference type="EMBL" id="KJA26692.1"/>
    </source>
</evidence>
<sequence>MSAAVHFPVPVGGTPLSADWVPSILFAVLYATILPLTVYRMVNRRSRTLLLLGTVTFSIERVIFFSLRALQARNESKRLSLGLTAYMQSSIGMGFIGIANDLVNLLRCLLVNPTFGSATYCQSPAASTKDCLIGPPPEGTHDAPRTRGQIRLGMNLLALAFLAATVPGIIANANYSNVVTRQGAADLTARLRYISTAIIPILGIVILFYACWGVTHFPRIIKRGVNIIASIILLMITVAIYRLAVMKFKVDSLISPSPLNKGTAKAAFYIFHVLPEWIATLLLVGYNTRKTFGTGFIGDWRNKDETEKQRKKREVREAKKALRKKEKLSGTVGNDGFGSREYALEDLKKGNQITNVDTVA</sequence>
<accession>A0A0D2LGH0</accession>
<protein>
    <submittedName>
        <fullName evidence="3">Uncharacterized protein</fullName>
    </submittedName>
</protein>
<feature type="transmembrane region" description="Helical" evidence="2">
    <location>
        <begin position="20"/>
        <end position="42"/>
    </location>
</feature>
<dbReference type="AlphaFoldDB" id="A0A0D2LGH0"/>
<keyword evidence="1" id="KW-0175">Coiled coil</keyword>
<feature type="transmembrane region" description="Helical" evidence="2">
    <location>
        <begin position="193"/>
        <end position="212"/>
    </location>
</feature>
<organism evidence="3 4">
    <name type="scientific">Hypholoma sublateritium (strain FD-334 SS-4)</name>
    <dbReference type="NCBI Taxonomy" id="945553"/>
    <lineage>
        <taxon>Eukaryota</taxon>
        <taxon>Fungi</taxon>
        <taxon>Dikarya</taxon>
        <taxon>Basidiomycota</taxon>
        <taxon>Agaricomycotina</taxon>
        <taxon>Agaricomycetes</taxon>
        <taxon>Agaricomycetidae</taxon>
        <taxon>Agaricales</taxon>
        <taxon>Agaricineae</taxon>
        <taxon>Strophariaceae</taxon>
        <taxon>Hypholoma</taxon>
    </lineage>
</organism>
<keyword evidence="2" id="KW-0812">Transmembrane</keyword>
<dbReference type="Proteomes" id="UP000054270">
    <property type="component" value="Unassembled WGS sequence"/>
</dbReference>
<feature type="transmembrane region" description="Helical" evidence="2">
    <location>
        <begin position="266"/>
        <end position="286"/>
    </location>
</feature>
<name>A0A0D2LGH0_HYPSF</name>
<dbReference type="EMBL" id="KN817527">
    <property type="protein sequence ID" value="KJA26692.1"/>
    <property type="molecule type" value="Genomic_DNA"/>
</dbReference>
<dbReference type="OMA" id="FWISSAK"/>
<feature type="transmembrane region" description="Helical" evidence="2">
    <location>
        <begin position="79"/>
        <end position="99"/>
    </location>
</feature>